<reference evidence="1" key="1">
    <citation type="submission" date="2024-05" db="EMBL/GenBank/DDBJ databases">
        <title>30 novel species of actinomycetes from the DSMZ collection.</title>
        <authorList>
            <person name="Nouioui I."/>
        </authorList>
    </citation>
    <scope>NUCLEOTIDE SEQUENCE</scope>
    <source>
        <strain evidence="1">DSM 40473</strain>
    </source>
</reference>
<gene>
    <name evidence="1" type="ORF">RM609_03965</name>
</gene>
<name>A0ABU2SK23_9ACTN</name>
<dbReference type="CDD" id="cd04793">
    <property type="entry name" value="LanC"/>
    <property type="match status" value="1"/>
</dbReference>
<evidence type="ECO:0000313" key="2">
    <source>
        <dbReference type="Proteomes" id="UP001180531"/>
    </source>
</evidence>
<sequence length="433" mass="44840">MNAPVNTSVDALRRRAADVAATVALRLADPGALVARDVSAFRAASLSDGAPGVALLHAELAHTDPAHRAAAHRWLRHGAALAGRAASPGPQGLYGPVAALSFALHRAAEGPGARSTARTRLGDRVAEIARTRAEREERRLREGLGCTAFTAYDVISGQAGLGAHLLELGGPAEAAVARLVGALTSLARPVRVDGLLLPGWWVALDGDSYRPVDPARGHANLGMAHGLPGPLALLALAWRQGVRVPGQRAAITGFADWLLARRRTDTAGPWWPGQLTAGPAQSRPGRPSWCYGTPGIARALQLAGLALGVPRWQEAGVGALRAALTRAASAEAEPPAEAGLCHGLAGLLQITWRVARDSGDAELAGHLPGLAARLLDLVDEDRPFGFADAPGERPPEEHPGGFLTGAAGAALALHTFATDTAPATRWDRALLLA</sequence>
<dbReference type="PRINTS" id="PR01950">
    <property type="entry name" value="LANCSUPER"/>
</dbReference>
<protein>
    <submittedName>
        <fullName evidence="1">Lanthionine synthetase C family protein</fullName>
    </submittedName>
</protein>
<dbReference type="Pfam" id="PF05147">
    <property type="entry name" value="LANC_like"/>
    <property type="match status" value="1"/>
</dbReference>
<dbReference type="PRINTS" id="PR01955">
    <property type="entry name" value="LANCFRANKIA"/>
</dbReference>
<keyword evidence="2" id="KW-1185">Reference proteome</keyword>
<dbReference type="InterPro" id="IPR033889">
    <property type="entry name" value="LanC"/>
</dbReference>
<proteinExistence type="predicted"/>
<comment type="caution">
    <text evidence="1">The sequence shown here is derived from an EMBL/GenBank/DDBJ whole genome shotgun (WGS) entry which is preliminary data.</text>
</comment>
<dbReference type="RefSeq" id="WP_311607947.1">
    <property type="nucleotide sequence ID" value="NZ_JAVRFI010000002.1"/>
</dbReference>
<dbReference type="SMART" id="SM01260">
    <property type="entry name" value="LANC_like"/>
    <property type="match status" value="1"/>
</dbReference>
<organism evidence="1 2">
    <name type="scientific">Streptomyces hesseae</name>
    <dbReference type="NCBI Taxonomy" id="3075519"/>
    <lineage>
        <taxon>Bacteria</taxon>
        <taxon>Bacillati</taxon>
        <taxon>Actinomycetota</taxon>
        <taxon>Actinomycetes</taxon>
        <taxon>Kitasatosporales</taxon>
        <taxon>Streptomycetaceae</taxon>
        <taxon>Streptomyces</taxon>
    </lineage>
</organism>
<evidence type="ECO:0000313" key="1">
    <source>
        <dbReference type="EMBL" id="MDT0448259.1"/>
    </source>
</evidence>
<dbReference type="Gene3D" id="1.50.10.20">
    <property type="match status" value="1"/>
</dbReference>
<dbReference type="SUPFAM" id="SSF158745">
    <property type="entry name" value="LanC-like"/>
    <property type="match status" value="1"/>
</dbReference>
<dbReference type="EMBL" id="JAVRFI010000002">
    <property type="protein sequence ID" value="MDT0448259.1"/>
    <property type="molecule type" value="Genomic_DNA"/>
</dbReference>
<accession>A0ABU2SK23</accession>
<dbReference type="InterPro" id="IPR007822">
    <property type="entry name" value="LANC-like"/>
</dbReference>
<dbReference type="Proteomes" id="UP001180531">
    <property type="component" value="Unassembled WGS sequence"/>
</dbReference>